<dbReference type="GO" id="GO:0048257">
    <property type="term" value="F:3'-flap endonuclease activity"/>
    <property type="evidence" value="ECO:0007669"/>
    <property type="project" value="TreeGrafter"/>
</dbReference>
<dbReference type="OrthoDB" id="5963188at2759"/>
<dbReference type="InterPro" id="IPR047417">
    <property type="entry name" value="WHD_MUS81"/>
</dbReference>
<comment type="similarity">
    <text evidence="4 22">Belongs to the XPF family.</text>
</comment>
<dbReference type="Pfam" id="PF02732">
    <property type="entry name" value="ERCC4"/>
    <property type="match status" value="1"/>
</dbReference>
<feature type="domain" description="ERCC4" evidence="24">
    <location>
        <begin position="423"/>
        <end position="523"/>
    </location>
</feature>
<dbReference type="SUPFAM" id="SSF52980">
    <property type="entry name" value="Restriction endonuclease-like"/>
    <property type="match status" value="1"/>
</dbReference>
<organism evidence="25 26">
    <name type="scientific">Sesamum indicum</name>
    <name type="common">Oriental sesame</name>
    <name type="synonym">Sesamum orientale</name>
    <dbReference type="NCBI Taxonomy" id="4182"/>
    <lineage>
        <taxon>Eukaryota</taxon>
        <taxon>Viridiplantae</taxon>
        <taxon>Streptophyta</taxon>
        <taxon>Embryophyta</taxon>
        <taxon>Tracheophyta</taxon>
        <taxon>Spermatophyta</taxon>
        <taxon>Magnoliopsida</taxon>
        <taxon>eudicotyledons</taxon>
        <taxon>Gunneridae</taxon>
        <taxon>Pentapetalae</taxon>
        <taxon>asterids</taxon>
        <taxon>lamiids</taxon>
        <taxon>Lamiales</taxon>
        <taxon>Pedaliaceae</taxon>
        <taxon>Sesamum</taxon>
    </lineage>
</organism>
<comment type="cofactor">
    <cofactor evidence="1">
        <name>Ca(2+)</name>
        <dbReference type="ChEBI" id="CHEBI:29108"/>
    </cofactor>
</comment>
<evidence type="ECO:0000256" key="9">
    <source>
        <dbReference type="ARBA" id="ARBA00022737"/>
    </source>
</evidence>
<keyword evidence="14" id="KW-0106">Calcium</keyword>
<dbReference type="Proteomes" id="UP000504604">
    <property type="component" value="Linkage group LG10"/>
</dbReference>
<dbReference type="Gene3D" id="3.40.50.10130">
    <property type="match status" value="1"/>
</dbReference>
<evidence type="ECO:0000256" key="16">
    <source>
        <dbReference type="ARBA" id="ARBA00023125"/>
    </source>
</evidence>
<evidence type="ECO:0000256" key="21">
    <source>
        <dbReference type="ARBA" id="ARBA00023306"/>
    </source>
</evidence>
<dbReference type="Pfam" id="PF21136">
    <property type="entry name" value="WHD_MUS81"/>
    <property type="match status" value="1"/>
</dbReference>
<dbReference type="FunFam" id="1.10.10.10:FF:000307">
    <property type="entry name" value="Crossover junction endonuclease MUS81"/>
    <property type="match status" value="1"/>
</dbReference>
<dbReference type="GO" id="GO:0046872">
    <property type="term" value="F:metal ion binding"/>
    <property type="evidence" value="ECO:0007669"/>
    <property type="project" value="UniProtKB-UniRule"/>
</dbReference>
<keyword evidence="17 22" id="KW-0233">DNA recombination</keyword>
<name>A0A6I9U2Q6_SESIN</name>
<reference evidence="26" key="1">
    <citation type="submission" date="2025-08" db="UniProtKB">
        <authorList>
            <consortium name="RefSeq"/>
        </authorList>
    </citation>
    <scope>IDENTIFICATION</scope>
</reference>
<keyword evidence="13 22" id="KW-0378">Hydrolase</keyword>
<evidence type="ECO:0000256" key="20">
    <source>
        <dbReference type="ARBA" id="ARBA00023254"/>
    </source>
</evidence>
<evidence type="ECO:0000256" key="18">
    <source>
        <dbReference type="ARBA" id="ARBA00023204"/>
    </source>
</evidence>
<dbReference type="GO" id="GO:0005634">
    <property type="term" value="C:nucleus"/>
    <property type="evidence" value="ECO:0007669"/>
    <property type="project" value="UniProtKB-SubCell"/>
</dbReference>
<dbReference type="GeneID" id="105172157"/>
<keyword evidence="15 22" id="KW-0460">Magnesium</keyword>
<dbReference type="SMART" id="SM00891">
    <property type="entry name" value="ERCC4"/>
    <property type="match status" value="1"/>
</dbReference>
<dbReference type="InterPro" id="IPR047416">
    <property type="entry name" value="XPF_nuclease_Mus81"/>
</dbReference>
<dbReference type="Gene3D" id="1.10.150.110">
    <property type="entry name" value="DNA polymerase beta, N-terminal domain-like"/>
    <property type="match status" value="1"/>
</dbReference>
<gene>
    <name evidence="26" type="primary">LOC105172157</name>
</gene>
<dbReference type="InterPro" id="IPR033309">
    <property type="entry name" value="Mus81"/>
</dbReference>
<keyword evidence="9" id="KW-0677">Repeat</keyword>
<keyword evidence="18 22" id="KW-0234">DNA repair</keyword>
<evidence type="ECO:0000256" key="17">
    <source>
        <dbReference type="ARBA" id="ARBA00023172"/>
    </source>
</evidence>
<evidence type="ECO:0000256" key="6">
    <source>
        <dbReference type="ARBA" id="ARBA00022618"/>
    </source>
</evidence>
<dbReference type="Gene3D" id="1.10.10.10">
    <property type="entry name" value="Winged helix-like DNA-binding domain superfamily/Winged helix DNA-binding domain"/>
    <property type="match status" value="1"/>
</dbReference>
<dbReference type="GO" id="GO:0000727">
    <property type="term" value="P:double-strand break repair via break-induced replication"/>
    <property type="evidence" value="ECO:0007669"/>
    <property type="project" value="UniProtKB-UniRule"/>
</dbReference>
<dbReference type="PANTHER" id="PTHR13451">
    <property type="entry name" value="CLASS II CROSSOVER JUNCTION ENDONUCLEASE MUS81"/>
    <property type="match status" value="1"/>
</dbReference>
<dbReference type="PANTHER" id="PTHR13451:SF0">
    <property type="entry name" value="CROSSOVER JUNCTION ENDONUCLEASE MUS81"/>
    <property type="match status" value="1"/>
</dbReference>
<dbReference type="GO" id="GO:0051301">
    <property type="term" value="P:cell division"/>
    <property type="evidence" value="ECO:0007669"/>
    <property type="project" value="UniProtKB-KW"/>
</dbReference>
<feature type="region of interest" description="Disordered" evidence="23">
    <location>
        <begin position="82"/>
        <end position="102"/>
    </location>
</feature>
<feature type="region of interest" description="Disordered" evidence="23">
    <location>
        <begin position="323"/>
        <end position="348"/>
    </location>
</feature>
<evidence type="ECO:0000256" key="10">
    <source>
        <dbReference type="ARBA" id="ARBA00022759"/>
    </source>
</evidence>
<keyword evidence="25" id="KW-1185">Reference proteome</keyword>
<dbReference type="CDD" id="cd21036">
    <property type="entry name" value="WH_MUS81"/>
    <property type="match status" value="1"/>
</dbReference>
<keyword evidence="8 22" id="KW-0479">Metal-binding</keyword>
<accession>A0A6I9U2Q6</accession>
<dbReference type="InterPro" id="IPR011335">
    <property type="entry name" value="Restrct_endonuc-II-like"/>
</dbReference>
<keyword evidence="19 22" id="KW-0539">Nucleus</keyword>
<evidence type="ECO:0000256" key="8">
    <source>
        <dbReference type="ARBA" id="ARBA00022723"/>
    </source>
</evidence>
<keyword evidence="20" id="KW-0469">Meiosis</keyword>
<dbReference type="InterPro" id="IPR027421">
    <property type="entry name" value="DNA_pol_lamdba_lyase_dom_sf"/>
</dbReference>
<dbReference type="GO" id="GO:0048476">
    <property type="term" value="C:Holliday junction resolvase complex"/>
    <property type="evidence" value="ECO:0007669"/>
    <property type="project" value="UniProtKB-UniRule"/>
</dbReference>
<dbReference type="InterPro" id="IPR036388">
    <property type="entry name" value="WH-like_DNA-bd_sf"/>
</dbReference>
<evidence type="ECO:0000256" key="22">
    <source>
        <dbReference type="RuleBase" id="RU369042"/>
    </source>
</evidence>
<evidence type="ECO:0000259" key="24">
    <source>
        <dbReference type="SMART" id="SM00891"/>
    </source>
</evidence>
<dbReference type="InterPro" id="IPR006166">
    <property type="entry name" value="ERCC4_domain"/>
</dbReference>
<keyword evidence="12" id="KW-0498">Mitosis</keyword>
<keyword evidence="6" id="KW-0132">Cell division</keyword>
<protein>
    <recommendedName>
        <fullName evidence="5 22">Crossover junction endonuclease MUS81</fullName>
        <ecNumber evidence="22">3.1.22.-</ecNumber>
    </recommendedName>
</protein>
<feature type="compositionally biased region" description="Polar residues" evidence="23">
    <location>
        <begin position="336"/>
        <end position="346"/>
    </location>
</feature>
<evidence type="ECO:0000256" key="23">
    <source>
        <dbReference type="SAM" id="MobiDB-lite"/>
    </source>
</evidence>
<comment type="function">
    <text evidence="22">Interacts with EME1 to form a DNA structure-specific endonuclease with substrate preference for branched DNA structures with a 5'-end at the branch nick. Typical substrates include 3'-flap structures, D-loops, replication forks and nicked Holliday junctions. May be required in mitosis for the processing of stalled or collapsed replication fork intermediates. May be required in meiosis for the repair of meiosis-specific double strand breaks subsequent to single-end invasion (SEI).</text>
</comment>
<dbReference type="GO" id="GO:0031573">
    <property type="term" value="P:mitotic intra-S DNA damage checkpoint signaling"/>
    <property type="evidence" value="ECO:0007669"/>
    <property type="project" value="TreeGrafter"/>
</dbReference>
<dbReference type="RefSeq" id="XP_011091812.1">
    <property type="nucleotide sequence ID" value="XM_011093510.2"/>
</dbReference>
<evidence type="ECO:0000256" key="12">
    <source>
        <dbReference type="ARBA" id="ARBA00022776"/>
    </source>
</evidence>
<evidence type="ECO:0000256" key="3">
    <source>
        <dbReference type="ARBA" id="ARBA00004123"/>
    </source>
</evidence>
<evidence type="ECO:0000256" key="19">
    <source>
        <dbReference type="ARBA" id="ARBA00023242"/>
    </source>
</evidence>
<evidence type="ECO:0000256" key="13">
    <source>
        <dbReference type="ARBA" id="ARBA00022801"/>
    </source>
</evidence>
<dbReference type="FunFam" id="1.10.150.670:FF:000003">
    <property type="entry name" value="Crossover junction endonuclease MUS81"/>
    <property type="match status" value="1"/>
</dbReference>
<keyword evidence="11 22" id="KW-0227">DNA damage</keyword>
<sequence>MENRNKAVCPGNEEVAAYLLNKRQELAQSAKGISENMDMTLSKAYSNICNCKTPIKTLRDLSQIKGVGKWILKQMKGFFETDSGSSENDELTKKGNKKKGPRRYIPQKNSVAYALLISLFRGTENGNEFMCKQELIDAAETSGLSRVPIAPEKAKGKAGHFGSSPRDWYSGWNCMKTLISRGLVVKSSCPAKYMLTEEGKEVARECLLRSNINDANKSLDGVEGCPNFNQRKKSRVDVQGDPDVECINGASVGNAAVINLKKPKISIDVPTEYLDKFVSMGFSREQIIRAFSEVKETSQRKEISSLWPSVLCRLREDDIYGSTSVPKSMTDDHHSMPSSDQHSSGQAGLYAGENIQPQDIAASSNQKSTLHDFARRSCNLKACSSTDYAVSKLNVRGSEPKPNTLAMPPLAFGENFGDVYEVVLILDNREQFATQGSRSRKIIENICSQFQIQIEVRRLPVGDGIWVARHKYLGSEYVLDFIVERKKVEDLRHSIRDNRYRDQKMRLVRCGLKKMIYLVEGDPNSSEAAESIKTACFTTEILEGFDVQRTSGLADTLKKTCEELDKMTVSDVFAVQLMQVPQVTEDIALAVLDMYPTLLSLARAYSLLDGDVFAQEEMLKRQSNNLINGSASKNIFYLVWGT</sequence>
<keyword evidence="7 22" id="KW-0540">Nuclease</keyword>
<dbReference type="FunFam" id="3.40.50.10130:FF:000005">
    <property type="entry name" value="crossover junction endonuclease MUS81 isoform X1"/>
    <property type="match status" value="1"/>
</dbReference>
<proteinExistence type="inferred from homology"/>
<evidence type="ECO:0000256" key="1">
    <source>
        <dbReference type="ARBA" id="ARBA00001913"/>
    </source>
</evidence>
<evidence type="ECO:0000256" key="2">
    <source>
        <dbReference type="ARBA" id="ARBA00001946"/>
    </source>
</evidence>
<dbReference type="EC" id="3.1.22.-" evidence="22"/>
<evidence type="ECO:0000256" key="14">
    <source>
        <dbReference type="ARBA" id="ARBA00022837"/>
    </source>
</evidence>
<keyword evidence="16" id="KW-0238">DNA-binding</keyword>
<evidence type="ECO:0000256" key="11">
    <source>
        <dbReference type="ARBA" id="ARBA00022763"/>
    </source>
</evidence>
<comment type="cofactor">
    <cofactor evidence="2 22">
        <name>Mg(2+)</name>
        <dbReference type="ChEBI" id="CHEBI:18420"/>
    </cofactor>
</comment>
<dbReference type="GO" id="GO:0006308">
    <property type="term" value="P:DNA catabolic process"/>
    <property type="evidence" value="ECO:0007669"/>
    <property type="project" value="UniProtKB-UniRule"/>
</dbReference>
<dbReference type="AlphaFoldDB" id="A0A6I9U2Q6"/>
<evidence type="ECO:0000256" key="4">
    <source>
        <dbReference type="ARBA" id="ARBA00010015"/>
    </source>
</evidence>
<dbReference type="GO" id="GO:0003677">
    <property type="term" value="F:DNA binding"/>
    <property type="evidence" value="ECO:0007669"/>
    <property type="project" value="UniProtKB-UniRule"/>
</dbReference>
<keyword evidence="10 22" id="KW-0255">Endonuclease</keyword>
<evidence type="ECO:0000256" key="7">
    <source>
        <dbReference type="ARBA" id="ARBA00022722"/>
    </source>
</evidence>
<dbReference type="InterPro" id="IPR042530">
    <property type="entry name" value="EME1/EME2_C"/>
</dbReference>
<dbReference type="GO" id="GO:0000712">
    <property type="term" value="P:resolution of meiotic recombination intermediates"/>
    <property type="evidence" value="ECO:0007669"/>
    <property type="project" value="TreeGrafter"/>
</dbReference>
<evidence type="ECO:0000313" key="25">
    <source>
        <dbReference type="Proteomes" id="UP000504604"/>
    </source>
</evidence>
<dbReference type="CDD" id="cd20074">
    <property type="entry name" value="XPF_nuclease_Mus81"/>
    <property type="match status" value="1"/>
</dbReference>
<evidence type="ECO:0000256" key="15">
    <source>
        <dbReference type="ARBA" id="ARBA00022842"/>
    </source>
</evidence>
<dbReference type="GO" id="GO:0008821">
    <property type="term" value="F:crossover junction DNA endonuclease activity"/>
    <property type="evidence" value="ECO:0007669"/>
    <property type="project" value="UniProtKB-UniRule"/>
</dbReference>
<comment type="subunit">
    <text evidence="22">Interacts with EME1.</text>
</comment>
<keyword evidence="21" id="KW-0131">Cell cycle</keyword>
<dbReference type="Gene3D" id="1.10.150.670">
    <property type="entry name" value="Crossover junction endonuclease EME1, DNA-binding domain"/>
    <property type="match status" value="1"/>
</dbReference>
<evidence type="ECO:0000256" key="5">
    <source>
        <dbReference type="ARBA" id="ARBA00017114"/>
    </source>
</evidence>
<evidence type="ECO:0000313" key="26">
    <source>
        <dbReference type="RefSeq" id="XP_011091812.1"/>
    </source>
</evidence>
<comment type="subcellular location">
    <subcellularLocation>
        <location evidence="3 22">Nucleus</location>
    </subcellularLocation>
</comment>